<evidence type="ECO:0000313" key="3">
    <source>
        <dbReference type="EMBL" id="KRH50908.1"/>
    </source>
</evidence>
<dbReference type="InterPro" id="IPR011990">
    <property type="entry name" value="TPR-like_helical_dom_sf"/>
</dbReference>
<dbReference type="STRING" id="3847.A0A0R0J8A4"/>
<dbReference type="EMBL" id="CM000840">
    <property type="protein sequence ID" value="KRH50908.1"/>
    <property type="molecule type" value="Genomic_DNA"/>
</dbReference>
<dbReference type="Gramene" id="KRH50908">
    <property type="protein sequence ID" value="KRH50908"/>
    <property type="gene ID" value="GLYMA_07G250300"/>
</dbReference>
<evidence type="ECO:0000313" key="4">
    <source>
        <dbReference type="EnsemblPlants" id="KRH50908"/>
    </source>
</evidence>
<organism evidence="3">
    <name type="scientific">Glycine max</name>
    <name type="common">Soybean</name>
    <name type="synonym">Glycine hispida</name>
    <dbReference type="NCBI Taxonomy" id="3847"/>
    <lineage>
        <taxon>Eukaryota</taxon>
        <taxon>Viridiplantae</taxon>
        <taxon>Streptophyta</taxon>
        <taxon>Embryophyta</taxon>
        <taxon>Tracheophyta</taxon>
        <taxon>Spermatophyta</taxon>
        <taxon>Magnoliopsida</taxon>
        <taxon>eudicotyledons</taxon>
        <taxon>Gunneridae</taxon>
        <taxon>Pentapetalae</taxon>
        <taxon>rosids</taxon>
        <taxon>fabids</taxon>
        <taxon>Fabales</taxon>
        <taxon>Fabaceae</taxon>
        <taxon>Papilionoideae</taxon>
        <taxon>50 kb inversion clade</taxon>
        <taxon>NPAAA clade</taxon>
        <taxon>indigoferoid/millettioid clade</taxon>
        <taxon>Phaseoleae</taxon>
        <taxon>Glycine</taxon>
        <taxon>Glycine subgen. Soja</taxon>
    </lineage>
</organism>
<dbReference type="OMA" id="NITWIIM"/>
<dbReference type="InterPro" id="IPR046960">
    <property type="entry name" value="PPR_At4g14850-like_plant"/>
</dbReference>
<evidence type="ECO:0000313" key="5">
    <source>
        <dbReference type="Proteomes" id="UP000008827"/>
    </source>
</evidence>
<feature type="repeat" description="PPR" evidence="2">
    <location>
        <begin position="68"/>
        <end position="102"/>
    </location>
</feature>
<dbReference type="InParanoid" id="A0A0R0J8A4"/>
<dbReference type="PANTHER" id="PTHR47926:SF545">
    <property type="entry name" value="PENTACOTRIPEPTIDE-REPEAT REGION OF PRORP DOMAIN-CONTAINING PROTEIN"/>
    <property type="match status" value="1"/>
</dbReference>
<dbReference type="InterPro" id="IPR046848">
    <property type="entry name" value="E_motif"/>
</dbReference>
<dbReference type="PANTHER" id="PTHR47926">
    <property type="entry name" value="PENTATRICOPEPTIDE REPEAT-CONTAINING PROTEIN"/>
    <property type="match status" value="1"/>
</dbReference>
<dbReference type="Gene3D" id="1.25.40.10">
    <property type="entry name" value="Tetratricopeptide repeat domain"/>
    <property type="match status" value="5"/>
</dbReference>
<dbReference type="Pfam" id="PF13812">
    <property type="entry name" value="PPR_3"/>
    <property type="match status" value="1"/>
</dbReference>
<evidence type="ECO:0000256" key="1">
    <source>
        <dbReference type="ARBA" id="ARBA00022737"/>
    </source>
</evidence>
<feature type="repeat" description="PPR" evidence="2">
    <location>
        <begin position="243"/>
        <end position="277"/>
    </location>
</feature>
<dbReference type="GO" id="GO:0009451">
    <property type="term" value="P:RNA modification"/>
    <property type="evidence" value="ECO:0000318"/>
    <property type="project" value="GO_Central"/>
</dbReference>
<reference evidence="3 4" key="1">
    <citation type="journal article" date="2010" name="Nature">
        <title>Genome sequence of the palaeopolyploid soybean.</title>
        <authorList>
            <person name="Schmutz J."/>
            <person name="Cannon S.B."/>
            <person name="Schlueter J."/>
            <person name="Ma J."/>
            <person name="Mitros T."/>
            <person name="Nelson W."/>
            <person name="Hyten D.L."/>
            <person name="Song Q."/>
            <person name="Thelen J.J."/>
            <person name="Cheng J."/>
            <person name="Xu D."/>
            <person name="Hellsten U."/>
            <person name="May G.D."/>
            <person name="Yu Y."/>
            <person name="Sakurai T."/>
            <person name="Umezawa T."/>
            <person name="Bhattacharyya M.K."/>
            <person name="Sandhu D."/>
            <person name="Valliyodan B."/>
            <person name="Lindquist E."/>
            <person name="Peto M."/>
            <person name="Grant D."/>
            <person name="Shu S."/>
            <person name="Goodstein D."/>
            <person name="Barry K."/>
            <person name="Futrell-Griggs M."/>
            <person name="Abernathy B."/>
            <person name="Du J."/>
            <person name="Tian Z."/>
            <person name="Zhu L."/>
            <person name="Gill N."/>
            <person name="Joshi T."/>
            <person name="Libault M."/>
            <person name="Sethuraman A."/>
            <person name="Zhang X.-C."/>
            <person name="Shinozaki K."/>
            <person name="Nguyen H.T."/>
            <person name="Wing R.A."/>
            <person name="Cregan P."/>
            <person name="Specht J."/>
            <person name="Grimwood J."/>
            <person name="Rokhsar D."/>
            <person name="Stacey G."/>
            <person name="Shoemaker R.C."/>
            <person name="Jackson S.A."/>
        </authorList>
    </citation>
    <scope>NUCLEOTIDE SEQUENCE</scope>
    <source>
        <strain evidence="4">cv. Williams 82</strain>
        <tissue evidence="3">Callus</tissue>
    </source>
</reference>
<dbReference type="AlphaFoldDB" id="A0A0R0J8A4"/>
<dbReference type="PaxDb" id="3847-GLYMA07G38011.1"/>
<name>A0A0R0J8A4_SOYBN</name>
<feature type="repeat" description="PPR" evidence="2">
    <location>
        <begin position="169"/>
        <end position="203"/>
    </location>
</feature>
<protein>
    <recommendedName>
        <fullName evidence="6">Pentacotripeptide-repeat region of PRORP domain-containing protein</fullName>
    </recommendedName>
</protein>
<evidence type="ECO:0008006" key="6">
    <source>
        <dbReference type="Google" id="ProtNLM"/>
    </source>
</evidence>
<keyword evidence="1" id="KW-0677">Repeat</keyword>
<dbReference type="InterPro" id="IPR002885">
    <property type="entry name" value="PPR_rpt"/>
</dbReference>
<reference evidence="3" key="3">
    <citation type="submission" date="2018-07" db="EMBL/GenBank/DDBJ databases">
        <title>WGS assembly of Glycine max.</title>
        <authorList>
            <person name="Schmutz J."/>
            <person name="Cannon S."/>
            <person name="Schlueter J."/>
            <person name="Ma J."/>
            <person name="Mitros T."/>
            <person name="Nelson W."/>
            <person name="Hyten D."/>
            <person name="Song Q."/>
            <person name="Thelen J."/>
            <person name="Cheng J."/>
            <person name="Xu D."/>
            <person name="Hellsten U."/>
            <person name="May G."/>
            <person name="Yu Y."/>
            <person name="Sakurai T."/>
            <person name="Umezawa T."/>
            <person name="Bhattacharyya M."/>
            <person name="Sandhu D."/>
            <person name="Valliyodan B."/>
            <person name="Lindquist E."/>
            <person name="Peto M."/>
            <person name="Grant D."/>
            <person name="Shu S."/>
            <person name="Goodstein D."/>
            <person name="Barry K."/>
            <person name="Futrell-Griggs M."/>
            <person name="Abernathy B."/>
            <person name="Du J."/>
            <person name="Tian Z."/>
            <person name="Zhu L."/>
            <person name="Gill N."/>
            <person name="Joshi T."/>
            <person name="Libault M."/>
            <person name="Sethuraman A."/>
            <person name="Zhang X."/>
            <person name="Shinozaki K."/>
            <person name="Nguyen H."/>
            <person name="Wing R."/>
            <person name="Cregan P."/>
            <person name="Specht J."/>
            <person name="Grimwood J."/>
            <person name="Rokhsar D."/>
            <person name="Stacey G."/>
            <person name="Shoemaker R."/>
            <person name="Jackson S."/>
        </authorList>
    </citation>
    <scope>NUCLEOTIDE SEQUENCE</scope>
    <source>
        <tissue evidence="3">Callus</tissue>
    </source>
</reference>
<dbReference type="Proteomes" id="UP000008827">
    <property type="component" value="Chromosome 7"/>
</dbReference>
<reference evidence="4" key="2">
    <citation type="submission" date="2018-02" db="UniProtKB">
        <authorList>
            <consortium name="EnsemblPlants"/>
        </authorList>
    </citation>
    <scope>IDENTIFICATION</scope>
    <source>
        <strain evidence="4">Williams 82</strain>
    </source>
</reference>
<accession>A0A0R0J8A4</accession>
<keyword evidence="5" id="KW-1185">Reference proteome</keyword>
<dbReference type="Pfam" id="PF20431">
    <property type="entry name" value="E_motif"/>
    <property type="match status" value="1"/>
</dbReference>
<gene>
    <name evidence="3" type="ORF">GLYMA_07G250300</name>
</gene>
<dbReference type="GO" id="GO:0003723">
    <property type="term" value="F:RNA binding"/>
    <property type="evidence" value="ECO:0000318"/>
    <property type="project" value="GO_Central"/>
</dbReference>
<evidence type="ECO:0000256" key="2">
    <source>
        <dbReference type="PROSITE-ProRule" id="PRU00708"/>
    </source>
</evidence>
<proteinExistence type="predicted"/>
<dbReference type="EnsemblPlants" id="KRH50908">
    <property type="protein sequence ID" value="KRH50908"/>
    <property type="gene ID" value="GLYMA_07G250300"/>
</dbReference>
<dbReference type="PROSITE" id="PS51375">
    <property type="entry name" value="PPR"/>
    <property type="match status" value="4"/>
</dbReference>
<dbReference type="Pfam" id="PF01535">
    <property type="entry name" value="PPR"/>
    <property type="match status" value="6"/>
</dbReference>
<dbReference type="NCBIfam" id="TIGR00756">
    <property type="entry name" value="PPR"/>
    <property type="match status" value="6"/>
</dbReference>
<dbReference type="SMR" id="A0A0R0J8A4"/>
<feature type="repeat" description="PPR" evidence="2">
    <location>
        <begin position="371"/>
        <end position="405"/>
    </location>
</feature>
<dbReference type="FunCoup" id="A0A0R0J8A4">
    <property type="interactions" value="969"/>
</dbReference>
<dbReference type="FunFam" id="1.25.40.10:FF:000242">
    <property type="entry name" value="Pentatricopeptide repeat-containing protein"/>
    <property type="match status" value="1"/>
</dbReference>
<sequence>MAATKLITLMKKCSTVKQAKQIHSHILINGFTFLQPLLMHHILLWDVTNHRTMANYAFLMLHHLHIPDFFSWGCVIRFFSQKGLFTEAVFLYVQMHRMSLCPSSHAVSSALKSRARIQDMLVGVSIHGQVRVLGFNTCVYVQTALLDLYSKIGDMGTARKLFNEMAKKSVVSWNSLLSGYVKAGNLDKAQDLFDGIPRKDACTLFRRMPERNLASWNAMIAGFIDCGSLVSAREFFYAMPRRNCVSWITMIAGYSKGGDVDSARMLFDQMDRKDLLSYNAMIAYKMTLASVISACSQLGDLEHWCWIESHINDFGIVLDDHLATALIDLYAKCGSIDKAYELLFPSMRKRDSASDAIKLFEQMLAECIGPNLVTYTGLLTAYNHAGLVEKGYQCFNSMKDYGLVPSIDHYGIMVDLLGRAGYLDEAYKLIINMPMHQNAGVWRALLLACRLHNNVELGEIAVQHCIKLGSDTTGNCSLLSGIYATVEKWDDAKKLRMGMEGKEITGCSWTSNLATP</sequence>